<evidence type="ECO:0000256" key="1">
    <source>
        <dbReference type="ARBA" id="ARBA00022679"/>
    </source>
</evidence>
<feature type="domain" description="N-acetyltransferase" evidence="5">
    <location>
        <begin position="50"/>
        <end position="219"/>
    </location>
</feature>
<organism evidence="6 7">
    <name type="scientific">Cladorrhinum samala</name>
    <dbReference type="NCBI Taxonomy" id="585594"/>
    <lineage>
        <taxon>Eukaryota</taxon>
        <taxon>Fungi</taxon>
        <taxon>Dikarya</taxon>
        <taxon>Ascomycota</taxon>
        <taxon>Pezizomycotina</taxon>
        <taxon>Sordariomycetes</taxon>
        <taxon>Sordariomycetidae</taxon>
        <taxon>Sordariales</taxon>
        <taxon>Podosporaceae</taxon>
        <taxon>Cladorrhinum</taxon>
    </lineage>
</organism>
<name>A0AAV9HXF0_9PEZI</name>
<dbReference type="PANTHER" id="PTHR43792">
    <property type="entry name" value="GNAT FAMILY, PUTATIVE (AFU_ORTHOLOGUE AFUA_3G00765)-RELATED-RELATED"/>
    <property type="match status" value="1"/>
</dbReference>
<dbReference type="Pfam" id="PF13302">
    <property type="entry name" value="Acetyltransf_3"/>
    <property type="match status" value="1"/>
</dbReference>
<evidence type="ECO:0000313" key="6">
    <source>
        <dbReference type="EMBL" id="KAK4465527.1"/>
    </source>
</evidence>
<dbReference type="PROSITE" id="PS51186">
    <property type="entry name" value="GNAT"/>
    <property type="match status" value="1"/>
</dbReference>
<dbReference type="PANTHER" id="PTHR43792:SF8">
    <property type="entry name" value="[RIBOSOMAL PROTEIN US5]-ALANINE N-ACETYLTRANSFERASE"/>
    <property type="match status" value="1"/>
</dbReference>
<protein>
    <submittedName>
        <fullName evidence="6">Acyl-CoA N-acyltransferase</fullName>
    </submittedName>
</protein>
<dbReference type="InterPro" id="IPR016181">
    <property type="entry name" value="Acyl_CoA_acyltransferase"/>
</dbReference>
<dbReference type="InterPro" id="IPR000182">
    <property type="entry name" value="GNAT_dom"/>
</dbReference>
<dbReference type="SUPFAM" id="SSF55729">
    <property type="entry name" value="Acyl-CoA N-acyltransferases (Nat)"/>
    <property type="match status" value="1"/>
</dbReference>
<dbReference type="AlphaFoldDB" id="A0AAV9HXF0"/>
<keyword evidence="7" id="KW-1185">Reference proteome</keyword>
<comment type="similarity">
    <text evidence="3">Belongs to the acetyltransferase family. RimJ subfamily.</text>
</comment>
<sequence length="236" mass="25466">MASSQAPVSTATATETTTTTTVTTTSTTTSPTTTTTTNPNPTPIVTHPLFHIRPYLPSDVMPCYQAINSPLIAKYMLTTFPNPPTVPGTELWISTTAANTFSPELPVLLNYAIVSPDGSQFIGSLGFKRMLDVENRNLELGYWVGVDHWGKGIGTAAVREFVRWAFRSFPELERVEAQVFSGNGGSIKALTKAGFVHEGTRRRAAAKEGLGIFDIKMLSVIRADLAEEGEGSNPSQ</sequence>
<evidence type="ECO:0000256" key="2">
    <source>
        <dbReference type="ARBA" id="ARBA00023315"/>
    </source>
</evidence>
<dbReference type="Gene3D" id="3.40.630.30">
    <property type="match status" value="1"/>
</dbReference>
<evidence type="ECO:0000256" key="4">
    <source>
        <dbReference type="SAM" id="MobiDB-lite"/>
    </source>
</evidence>
<feature type="region of interest" description="Disordered" evidence="4">
    <location>
        <begin position="1"/>
        <end position="44"/>
    </location>
</feature>
<dbReference type="Proteomes" id="UP001321749">
    <property type="component" value="Unassembled WGS sequence"/>
</dbReference>
<accession>A0AAV9HXF0</accession>
<reference evidence="6" key="2">
    <citation type="submission" date="2023-06" db="EMBL/GenBank/DDBJ databases">
        <authorList>
            <consortium name="Lawrence Berkeley National Laboratory"/>
            <person name="Mondo S.J."/>
            <person name="Hensen N."/>
            <person name="Bonometti L."/>
            <person name="Westerberg I."/>
            <person name="Brannstrom I.O."/>
            <person name="Guillou S."/>
            <person name="Cros-Aarteil S."/>
            <person name="Calhoun S."/>
            <person name="Haridas S."/>
            <person name="Kuo A."/>
            <person name="Pangilinan J."/>
            <person name="Riley R."/>
            <person name="Labutti K."/>
            <person name="Andreopoulos B."/>
            <person name="Lipzen A."/>
            <person name="Chen C."/>
            <person name="Yanf M."/>
            <person name="Daum C."/>
            <person name="Ng V."/>
            <person name="Clum A."/>
            <person name="Steindorff A."/>
            <person name="Ohm R."/>
            <person name="Martin F."/>
            <person name="Silar P."/>
            <person name="Natvig D."/>
            <person name="Lalanne C."/>
            <person name="Gautier V."/>
            <person name="Ament-Velasquez S.L."/>
            <person name="Kruys A."/>
            <person name="Hutchinson M.I."/>
            <person name="Powell A.J."/>
            <person name="Barry K."/>
            <person name="Miller A.N."/>
            <person name="Grigoriev I.V."/>
            <person name="Debuchy R."/>
            <person name="Gladieux P."/>
            <person name="Thoren M.H."/>
            <person name="Johannesson H."/>
        </authorList>
    </citation>
    <scope>NUCLEOTIDE SEQUENCE</scope>
    <source>
        <strain evidence="6">PSN324</strain>
    </source>
</reference>
<comment type="caution">
    <text evidence="6">The sequence shown here is derived from an EMBL/GenBank/DDBJ whole genome shotgun (WGS) entry which is preliminary data.</text>
</comment>
<dbReference type="CDD" id="cd04301">
    <property type="entry name" value="NAT_SF"/>
    <property type="match status" value="1"/>
</dbReference>
<evidence type="ECO:0000313" key="7">
    <source>
        <dbReference type="Proteomes" id="UP001321749"/>
    </source>
</evidence>
<keyword evidence="1" id="KW-0808">Transferase</keyword>
<gene>
    <name evidence="6" type="ORF">QBC42DRAFT_261478</name>
</gene>
<dbReference type="EMBL" id="MU864939">
    <property type="protein sequence ID" value="KAK4465527.1"/>
    <property type="molecule type" value="Genomic_DNA"/>
</dbReference>
<reference evidence="6" key="1">
    <citation type="journal article" date="2023" name="Mol. Phylogenet. Evol.">
        <title>Genome-scale phylogeny and comparative genomics of the fungal order Sordariales.</title>
        <authorList>
            <person name="Hensen N."/>
            <person name="Bonometti L."/>
            <person name="Westerberg I."/>
            <person name="Brannstrom I.O."/>
            <person name="Guillou S."/>
            <person name="Cros-Aarteil S."/>
            <person name="Calhoun S."/>
            <person name="Haridas S."/>
            <person name="Kuo A."/>
            <person name="Mondo S."/>
            <person name="Pangilinan J."/>
            <person name="Riley R."/>
            <person name="LaButti K."/>
            <person name="Andreopoulos B."/>
            <person name="Lipzen A."/>
            <person name="Chen C."/>
            <person name="Yan M."/>
            <person name="Daum C."/>
            <person name="Ng V."/>
            <person name="Clum A."/>
            <person name="Steindorff A."/>
            <person name="Ohm R.A."/>
            <person name="Martin F."/>
            <person name="Silar P."/>
            <person name="Natvig D.O."/>
            <person name="Lalanne C."/>
            <person name="Gautier V."/>
            <person name="Ament-Velasquez S.L."/>
            <person name="Kruys A."/>
            <person name="Hutchinson M.I."/>
            <person name="Powell A.J."/>
            <person name="Barry K."/>
            <person name="Miller A.N."/>
            <person name="Grigoriev I.V."/>
            <person name="Debuchy R."/>
            <person name="Gladieux P."/>
            <person name="Hiltunen Thoren M."/>
            <person name="Johannesson H."/>
        </authorList>
    </citation>
    <scope>NUCLEOTIDE SEQUENCE</scope>
    <source>
        <strain evidence="6">PSN324</strain>
    </source>
</reference>
<evidence type="ECO:0000256" key="3">
    <source>
        <dbReference type="ARBA" id="ARBA00038502"/>
    </source>
</evidence>
<evidence type="ECO:0000259" key="5">
    <source>
        <dbReference type="PROSITE" id="PS51186"/>
    </source>
</evidence>
<dbReference type="InterPro" id="IPR051531">
    <property type="entry name" value="N-acetyltransferase"/>
</dbReference>
<proteinExistence type="inferred from homology"/>
<keyword evidence="2" id="KW-0012">Acyltransferase</keyword>
<dbReference type="GO" id="GO:0016747">
    <property type="term" value="F:acyltransferase activity, transferring groups other than amino-acyl groups"/>
    <property type="evidence" value="ECO:0007669"/>
    <property type="project" value="InterPro"/>
</dbReference>